<organism evidence="1 2">
    <name type="scientific">Bacteroides oleiciplenus</name>
    <dbReference type="NCBI Taxonomy" id="626931"/>
    <lineage>
        <taxon>Bacteria</taxon>
        <taxon>Pseudomonadati</taxon>
        <taxon>Bacteroidota</taxon>
        <taxon>Bacteroidia</taxon>
        <taxon>Bacteroidales</taxon>
        <taxon>Bacteroidaceae</taxon>
        <taxon>Bacteroides</taxon>
    </lineage>
</organism>
<comment type="caution">
    <text evidence="1">The sequence shown here is derived from an EMBL/GenBank/DDBJ whole genome shotgun (WGS) entry which is preliminary data.</text>
</comment>
<sequence length="230" mass="27737">MAKAERQQRVIVEVKGLYWVATTYMSSVYRKYNMQTMKINQYTDQEIVSAILNRDTFITKEYLYKKCYPMFYTVYNKYYTDCDTPIELINEIYVYILYPNKETGLCKLAGFGFRCTLTMWLKVVTEHYCHQLFARKIDSNDKIEVYSDKKKWDDYSLESDFRTLNMEDVHVILKMMPNKRYRRLIELRYLEEKSNEETAEILCMTMANYYNKHKLAKAQFCSILRKEALV</sequence>
<dbReference type="Gene3D" id="1.10.10.10">
    <property type="entry name" value="Winged helix-like DNA-binding domain superfamily/Winged helix DNA-binding domain"/>
    <property type="match status" value="1"/>
</dbReference>
<evidence type="ECO:0000313" key="2">
    <source>
        <dbReference type="Proteomes" id="UP000260983"/>
    </source>
</evidence>
<name>A0A3E5BS12_9BACE</name>
<evidence type="ECO:0000313" key="1">
    <source>
        <dbReference type="EMBL" id="RGN40165.1"/>
    </source>
</evidence>
<dbReference type="InterPro" id="IPR013324">
    <property type="entry name" value="RNA_pol_sigma_r3/r4-like"/>
</dbReference>
<dbReference type="EMBL" id="QSUL01000001">
    <property type="protein sequence ID" value="RGN40165.1"/>
    <property type="molecule type" value="Genomic_DNA"/>
</dbReference>
<accession>A0A3E5BS12</accession>
<gene>
    <name evidence="1" type="ORF">DXB65_00500</name>
</gene>
<proteinExistence type="predicted"/>
<dbReference type="AlphaFoldDB" id="A0A3E5BS12"/>
<dbReference type="SUPFAM" id="SSF88659">
    <property type="entry name" value="Sigma3 and sigma4 domains of RNA polymerase sigma factors"/>
    <property type="match status" value="1"/>
</dbReference>
<dbReference type="Proteomes" id="UP000260983">
    <property type="component" value="Unassembled WGS sequence"/>
</dbReference>
<reference evidence="1 2" key="1">
    <citation type="submission" date="2018-08" db="EMBL/GenBank/DDBJ databases">
        <title>A genome reference for cultivated species of the human gut microbiota.</title>
        <authorList>
            <person name="Zou Y."/>
            <person name="Xue W."/>
            <person name="Luo G."/>
        </authorList>
    </citation>
    <scope>NUCLEOTIDE SEQUENCE [LARGE SCALE GENOMIC DNA]</scope>
    <source>
        <strain evidence="1 2">OM05-15BH</strain>
    </source>
</reference>
<dbReference type="RefSeq" id="WP_009130544.1">
    <property type="nucleotide sequence ID" value="NZ_CABKRN010000003.1"/>
</dbReference>
<dbReference type="InterPro" id="IPR036388">
    <property type="entry name" value="WH-like_DNA-bd_sf"/>
</dbReference>
<protein>
    <submittedName>
        <fullName evidence="1">Sigma-70 family RNA polymerase sigma factor</fullName>
    </submittedName>
</protein>